<accession>A0A9D1HTD8</accession>
<sequence>MRVTVEDVEKHLLSKVFEDPDDIKIRKLLVNTFIRDILWYGDHIVITYNFQEYATTDRFCKSYVEQLEKQVGEASRSASSFPLCSYKFRHSAPKNSSY</sequence>
<evidence type="ECO:0000313" key="1">
    <source>
        <dbReference type="EMBL" id="HIU20955.1"/>
    </source>
</evidence>
<organism evidence="1 2">
    <name type="scientific">Candidatus Limadaptatus stercorigallinarum</name>
    <dbReference type="NCBI Taxonomy" id="2840845"/>
    <lineage>
        <taxon>Bacteria</taxon>
        <taxon>Bacillati</taxon>
        <taxon>Bacillota</taxon>
        <taxon>Clostridia</taxon>
        <taxon>Eubacteriales</taxon>
        <taxon>Candidatus Limadaptatus</taxon>
    </lineage>
</organism>
<comment type="caution">
    <text evidence="1">The sequence shown here is derived from an EMBL/GenBank/DDBJ whole genome shotgun (WGS) entry which is preliminary data.</text>
</comment>
<evidence type="ECO:0000313" key="2">
    <source>
        <dbReference type="Proteomes" id="UP000824088"/>
    </source>
</evidence>
<dbReference type="AlphaFoldDB" id="A0A9D1HTD8"/>
<gene>
    <name evidence="1" type="ORF">IAD51_01780</name>
</gene>
<reference evidence="1" key="1">
    <citation type="submission" date="2020-10" db="EMBL/GenBank/DDBJ databases">
        <authorList>
            <person name="Gilroy R."/>
        </authorList>
    </citation>
    <scope>NUCLEOTIDE SEQUENCE</scope>
    <source>
        <strain evidence="1">1063</strain>
    </source>
</reference>
<name>A0A9D1HTD8_9FIRM</name>
<dbReference type="Proteomes" id="UP000824088">
    <property type="component" value="Unassembled WGS sequence"/>
</dbReference>
<reference evidence="1" key="2">
    <citation type="journal article" date="2021" name="PeerJ">
        <title>Extensive microbial diversity within the chicken gut microbiome revealed by metagenomics and culture.</title>
        <authorList>
            <person name="Gilroy R."/>
            <person name="Ravi A."/>
            <person name="Getino M."/>
            <person name="Pursley I."/>
            <person name="Horton D.L."/>
            <person name="Alikhan N.F."/>
            <person name="Baker D."/>
            <person name="Gharbi K."/>
            <person name="Hall N."/>
            <person name="Watson M."/>
            <person name="Adriaenssens E.M."/>
            <person name="Foster-Nyarko E."/>
            <person name="Jarju S."/>
            <person name="Secka A."/>
            <person name="Antonio M."/>
            <person name="Oren A."/>
            <person name="Chaudhuri R.R."/>
            <person name="La Ragione R."/>
            <person name="Hildebrand F."/>
            <person name="Pallen M.J."/>
        </authorList>
    </citation>
    <scope>NUCLEOTIDE SEQUENCE</scope>
    <source>
        <strain evidence="1">1063</strain>
    </source>
</reference>
<protein>
    <submittedName>
        <fullName evidence="1">Uncharacterized protein</fullName>
    </submittedName>
</protein>
<dbReference type="EMBL" id="DVMN01000029">
    <property type="protein sequence ID" value="HIU20955.1"/>
    <property type="molecule type" value="Genomic_DNA"/>
</dbReference>
<proteinExistence type="predicted"/>